<dbReference type="AlphaFoldDB" id="A0A8C2X784"/>
<organism evidence="6 7">
    <name type="scientific">Cyclopterus lumpus</name>
    <name type="common">Lumpsucker</name>
    <dbReference type="NCBI Taxonomy" id="8103"/>
    <lineage>
        <taxon>Eukaryota</taxon>
        <taxon>Metazoa</taxon>
        <taxon>Chordata</taxon>
        <taxon>Craniata</taxon>
        <taxon>Vertebrata</taxon>
        <taxon>Euteleostomi</taxon>
        <taxon>Actinopterygii</taxon>
        <taxon>Neopterygii</taxon>
        <taxon>Teleostei</taxon>
        <taxon>Neoteleostei</taxon>
        <taxon>Acanthomorphata</taxon>
        <taxon>Eupercaria</taxon>
        <taxon>Perciformes</taxon>
        <taxon>Cottioidei</taxon>
        <taxon>Cottales</taxon>
        <taxon>Cyclopteridae</taxon>
        <taxon>Cyclopterus</taxon>
    </lineage>
</organism>
<name>A0A8C2X784_CYCLU</name>
<sequence length="232" mass="26661">MWDFSVFCVLIVFLPDEKENNKQCHYQKLACCFGILCVILLAGLVAVFVVHSNITNLTTRNQDLENQKNNLTQRIQDMETNWNEQNISRAQWSIYTYCIDNDAKQCNSCRKGWLLNQTSCYAVVNPDDRGQKTWEEAREDCRGKNADLSVVLTEKEKDTINYYSWGDTGYWIGLRAEGGKWKWMDGTELAQTSWIGDATEGHCAVSIQGERWSSVSCGDRQRWICIQDALSL</sequence>
<evidence type="ECO:0000256" key="2">
    <source>
        <dbReference type="ARBA" id="ARBA00023157"/>
    </source>
</evidence>
<keyword evidence="4" id="KW-1133">Transmembrane helix</keyword>
<dbReference type="InterPro" id="IPR016186">
    <property type="entry name" value="C-type_lectin-like/link_sf"/>
</dbReference>
<dbReference type="GO" id="GO:0030246">
    <property type="term" value="F:carbohydrate binding"/>
    <property type="evidence" value="ECO:0007669"/>
    <property type="project" value="UniProtKB-KW"/>
</dbReference>
<evidence type="ECO:0000256" key="3">
    <source>
        <dbReference type="SAM" id="Coils"/>
    </source>
</evidence>
<dbReference type="InterPro" id="IPR016187">
    <property type="entry name" value="CTDL_fold"/>
</dbReference>
<keyword evidence="4" id="KW-0472">Membrane</keyword>
<dbReference type="GeneTree" id="ENSGT01030000234823"/>
<evidence type="ECO:0000256" key="1">
    <source>
        <dbReference type="ARBA" id="ARBA00022734"/>
    </source>
</evidence>
<proteinExistence type="predicted"/>
<keyword evidence="3" id="KW-0175">Coiled coil</keyword>
<dbReference type="InterPro" id="IPR001304">
    <property type="entry name" value="C-type_lectin-like"/>
</dbReference>
<feature type="transmembrane region" description="Helical" evidence="4">
    <location>
        <begin position="29"/>
        <end position="50"/>
    </location>
</feature>
<evidence type="ECO:0000256" key="4">
    <source>
        <dbReference type="SAM" id="Phobius"/>
    </source>
</evidence>
<evidence type="ECO:0000259" key="5">
    <source>
        <dbReference type="PROSITE" id="PS50041"/>
    </source>
</evidence>
<dbReference type="SMART" id="SM00034">
    <property type="entry name" value="CLECT"/>
    <property type="match status" value="1"/>
</dbReference>
<feature type="coiled-coil region" evidence="3">
    <location>
        <begin position="54"/>
        <end position="81"/>
    </location>
</feature>
<dbReference type="PANTHER" id="PTHR46746">
    <property type="entry name" value="KILLER CELL LECTIN-LIKE RECEPTOR SUBFAMILY F MEMBER 2"/>
    <property type="match status" value="1"/>
</dbReference>
<feature type="domain" description="C-type lectin" evidence="5">
    <location>
        <begin position="116"/>
        <end position="226"/>
    </location>
</feature>
<dbReference type="InterPro" id="IPR051379">
    <property type="entry name" value="C-type_Lectin_Receptor_IMM"/>
</dbReference>
<reference evidence="6" key="1">
    <citation type="submission" date="2025-08" db="UniProtKB">
        <authorList>
            <consortium name="Ensembl"/>
        </authorList>
    </citation>
    <scope>IDENTIFICATION</scope>
</reference>
<dbReference type="Ensembl" id="ENSCLMT00005014448.1">
    <property type="protein sequence ID" value="ENSCLMP00005013513.1"/>
    <property type="gene ID" value="ENSCLMG00005007174.1"/>
</dbReference>
<keyword evidence="1" id="KW-0430">Lectin</keyword>
<reference evidence="6" key="2">
    <citation type="submission" date="2025-09" db="UniProtKB">
        <authorList>
            <consortium name="Ensembl"/>
        </authorList>
    </citation>
    <scope>IDENTIFICATION</scope>
</reference>
<dbReference type="InterPro" id="IPR018378">
    <property type="entry name" value="C-type_lectin_CS"/>
</dbReference>
<keyword evidence="4" id="KW-0812">Transmembrane</keyword>
<accession>A0A8C2X784</accession>
<dbReference type="PROSITE" id="PS00615">
    <property type="entry name" value="C_TYPE_LECTIN_1"/>
    <property type="match status" value="1"/>
</dbReference>
<dbReference type="Gene3D" id="3.10.100.10">
    <property type="entry name" value="Mannose-Binding Protein A, subunit A"/>
    <property type="match status" value="1"/>
</dbReference>
<dbReference type="Proteomes" id="UP000694565">
    <property type="component" value="Unplaced"/>
</dbReference>
<protein>
    <recommendedName>
        <fullName evidence="5">C-type lectin domain-containing protein</fullName>
    </recommendedName>
</protein>
<dbReference type="SUPFAM" id="SSF56436">
    <property type="entry name" value="C-type lectin-like"/>
    <property type="match status" value="1"/>
</dbReference>
<evidence type="ECO:0000313" key="6">
    <source>
        <dbReference type="Ensembl" id="ENSCLMP00005013513.1"/>
    </source>
</evidence>
<keyword evidence="7" id="KW-1185">Reference proteome</keyword>
<dbReference type="PANTHER" id="PTHR46746:SF9">
    <property type="entry name" value="CD209 ANTIGEN-LIKE PROTEIN C-LIKE"/>
    <property type="match status" value="1"/>
</dbReference>
<dbReference type="Pfam" id="PF00059">
    <property type="entry name" value="Lectin_C"/>
    <property type="match status" value="1"/>
</dbReference>
<keyword evidence="2" id="KW-1015">Disulfide bond</keyword>
<evidence type="ECO:0000313" key="7">
    <source>
        <dbReference type="Proteomes" id="UP000694565"/>
    </source>
</evidence>
<dbReference type="PROSITE" id="PS50041">
    <property type="entry name" value="C_TYPE_LECTIN_2"/>
    <property type="match status" value="1"/>
</dbReference>